<keyword evidence="2" id="KW-1185">Reference proteome</keyword>
<sequence>SINGHTTDGNAQFDANLFGKLLKVALKFRQVNLSPENSALLSVWSFKNALNGFWRLTRKSRLEARNMFSTFAATASICVLPRKSMESSWALVREKFHVGGCWHQRQRLNSVVNK</sequence>
<organism evidence="1 2">
    <name type="scientific">Frankliniella fusca</name>
    <dbReference type="NCBI Taxonomy" id="407009"/>
    <lineage>
        <taxon>Eukaryota</taxon>
        <taxon>Metazoa</taxon>
        <taxon>Ecdysozoa</taxon>
        <taxon>Arthropoda</taxon>
        <taxon>Hexapoda</taxon>
        <taxon>Insecta</taxon>
        <taxon>Pterygota</taxon>
        <taxon>Neoptera</taxon>
        <taxon>Paraneoptera</taxon>
        <taxon>Thysanoptera</taxon>
        <taxon>Terebrantia</taxon>
        <taxon>Thripoidea</taxon>
        <taxon>Thripidae</taxon>
        <taxon>Frankliniella</taxon>
    </lineage>
</organism>
<feature type="non-terminal residue" evidence="1">
    <location>
        <position position="1"/>
    </location>
</feature>
<evidence type="ECO:0000313" key="2">
    <source>
        <dbReference type="Proteomes" id="UP001219518"/>
    </source>
</evidence>
<protein>
    <submittedName>
        <fullName evidence="1">TEL2-interacting protein 1</fullName>
    </submittedName>
</protein>
<proteinExistence type="predicted"/>
<accession>A0AAE1GTI0</accession>
<reference evidence="1" key="2">
    <citation type="journal article" date="2023" name="BMC Genomics">
        <title>Pest status, molecular evolution, and epigenetic factors derived from the genome assembly of Frankliniella fusca, a thysanopteran phytovirus vector.</title>
        <authorList>
            <person name="Catto M.A."/>
            <person name="Labadie P.E."/>
            <person name="Jacobson A.L."/>
            <person name="Kennedy G.G."/>
            <person name="Srinivasan R."/>
            <person name="Hunt B.G."/>
        </authorList>
    </citation>
    <scope>NUCLEOTIDE SEQUENCE</scope>
    <source>
        <strain evidence="1">PL_HMW_Pooled</strain>
    </source>
</reference>
<name>A0AAE1GTI0_9NEOP</name>
<dbReference type="AlphaFoldDB" id="A0AAE1GTI0"/>
<dbReference type="EMBL" id="JAHWGI010000064">
    <property type="protein sequence ID" value="KAK3908518.1"/>
    <property type="molecule type" value="Genomic_DNA"/>
</dbReference>
<reference evidence="1" key="1">
    <citation type="submission" date="2021-07" db="EMBL/GenBank/DDBJ databases">
        <authorList>
            <person name="Catto M.A."/>
            <person name="Jacobson A."/>
            <person name="Kennedy G."/>
            <person name="Labadie P."/>
            <person name="Hunt B.G."/>
            <person name="Srinivasan R."/>
        </authorList>
    </citation>
    <scope>NUCLEOTIDE SEQUENCE</scope>
    <source>
        <strain evidence="1">PL_HMW_Pooled</strain>
        <tissue evidence="1">Head</tissue>
    </source>
</reference>
<gene>
    <name evidence="1" type="ORF">KUF71_003330</name>
</gene>
<evidence type="ECO:0000313" key="1">
    <source>
        <dbReference type="EMBL" id="KAK3908518.1"/>
    </source>
</evidence>
<comment type="caution">
    <text evidence="1">The sequence shown here is derived from an EMBL/GenBank/DDBJ whole genome shotgun (WGS) entry which is preliminary data.</text>
</comment>
<dbReference type="Proteomes" id="UP001219518">
    <property type="component" value="Unassembled WGS sequence"/>
</dbReference>